<dbReference type="EMBL" id="WJXA01000002">
    <property type="protein sequence ID" value="KAF7151573.1"/>
    <property type="molecule type" value="Genomic_DNA"/>
</dbReference>
<reference evidence="3" key="1">
    <citation type="submission" date="2019-11" db="EMBL/GenBank/DDBJ databases">
        <authorList>
            <person name="Liu Y."/>
            <person name="Hou J."/>
            <person name="Li T.-Q."/>
            <person name="Guan C.-H."/>
            <person name="Wu X."/>
            <person name="Wu H.-Z."/>
            <person name="Ling F."/>
            <person name="Zhang R."/>
            <person name="Shi X.-G."/>
            <person name="Ren J.-P."/>
            <person name="Chen E.-F."/>
            <person name="Sun J.-M."/>
        </authorList>
    </citation>
    <scope>NUCLEOTIDE SEQUENCE</scope>
    <source>
        <strain evidence="3">Adult_tree_wgs_1</strain>
        <tissue evidence="3">Leaves</tissue>
    </source>
</reference>
<comment type="caution">
    <text evidence="3">The sequence shown here is derived from an EMBL/GenBank/DDBJ whole genome shotgun (WGS) entry which is preliminary data.</text>
</comment>
<dbReference type="InterPro" id="IPR011992">
    <property type="entry name" value="EF-hand-dom_pair"/>
</dbReference>
<name>A0A834LZG0_RHOSS</name>
<dbReference type="InterPro" id="IPR018247">
    <property type="entry name" value="EF_Hand_1_Ca_BS"/>
</dbReference>
<dbReference type="InterPro" id="IPR002048">
    <property type="entry name" value="EF_hand_dom"/>
</dbReference>
<protein>
    <recommendedName>
        <fullName evidence="2">EF-hand domain-containing protein</fullName>
    </recommendedName>
</protein>
<keyword evidence="1" id="KW-0106">Calcium</keyword>
<evidence type="ECO:0000256" key="1">
    <source>
        <dbReference type="ARBA" id="ARBA00022837"/>
    </source>
</evidence>
<gene>
    <name evidence="3" type="ORF">RHSIM_Rhsim02G0045100</name>
</gene>
<proteinExistence type="predicted"/>
<dbReference type="Proteomes" id="UP000626092">
    <property type="component" value="Unassembled WGS sequence"/>
</dbReference>
<dbReference type="OrthoDB" id="8785703at2759"/>
<evidence type="ECO:0000313" key="3">
    <source>
        <dbReference type="EMBL" id="KAF7151573.1"/>
    </source>
</evidence>
<feature type="domain" description="EF-hand" evidence="2">
    <location>
        <begin position="18"/>
        <end position="53"/>
    </location>
</feature>
<accession>A0A834LZG0</accession>
<sequence length="299" mass="33383">MEDLVKTARLYYSKSSPKVKEAARNFFNSLDDNKDGKVSLSEFLRLMRQEGHTKMGNRHFFKELDKDGSGTLEFMEVMALYYVIKSGRPFCSWCDEFIPGIYFTCSKCFGVNSFCVCPKCFEDKLLVHEHDQFLDNYALLEAKRLEGIANHSNQHKPSSSVTISTKLDPTSTTNAVVPYEHKPRPWDRRLRILETAIGTAVGNLCTILGFTYSSPSMSLWHVDKRLLNHRGGNGWWWTKGREVAAVRGGGDGRRSGRGVAGRGGWLSRSCGQAGDGGAEKVGARCVGLTVVDAGRGRRR</sequence>
<dbReference type="SMART" id="SM00054">
    <property type="entry name" value="EFh"/>
    <property type="match status" value="2"/>
</dbReference>
<dbReference type="AlphaFoldDB" id="A0A834LZG0"/>
<dbReference type="PROSITE" id="PS50222">
    <property type="entry name" value="EF_HAND_2"/>
    <property type="match status" value="2"/>
</dbReference>
<feature type="domain" description="EF-hand" evidence="2">
    <location>
        <begin position="58"/>
        <end position="87"/>
    </location>
</feature>
<dbReference type="SUPFAM" id="SSF47473">
    <property type="entry name" value="EF-hand"/>
    <property type="match status" value="1"/>
</dbReference>
<dbReference type="SUPFAM" id="SSF57850">
    <property type="entry name" value="RING/U-box"/>
    <property type="match status" value="1"/>
</dbReference>
<dbReference type="PROSITE" id="PS00018">
    <property type="entry name" value="EF_HAND_1"/>
    <property type="match status" value="2"/>
</dbReference>
<dbReference type="Pfam" id="PF13499">
    <property type="entry name" value="EF-hand_7"/>
    <property type="match status" value="1"/>
</dbReference>
<dbReference type="Gene3D" id="1.10.238.10">
    <property type="entry name" value="EF-hand"/>
    <property type="match status" value="1"/>
</dbReference>
<dbReference type="CDD" id="cd00051">
    <property type="entry name" value="EFh"/>
    <property type="match status" value="1"/>
</dbReference>
<evidence type="ECO:0000259" key="2">
    <source>
        <dbReference type="PROSITE" id="PS50222"/>
    </source>
</evidence>
<organism evidence="3 4">
    <name type="scientific">Rhododendron simsii</name>
    <name type="common">Sims's rhododendron</name>
    <dbReference type="NCBI Taxonomy" id="118357"/>
    <lineage>
        <taxon>Eukaryota</taxon>
        <taxon>Viridiplantae</taxon>
        <taxon>Streptophyta</taxon>
        <taxon>Embryophyta</taxon>
        <taxon>Tracheophyta</taxon>
        <taxon>Spermatophyta</taxon>
        <taxon>Magnoliopsida</taxon>
        <taxon>eudicotyledons</taxon>
        <taxon>Gunneridae</taxon>
        <taxon>Pentapetalae</taxon>
        <taxon>asterids</taxon>
        <taxon>Ericales</taxon>
        <taxon>Ericaceae</taxon>
        <taxon>Ericoideae</taxon>
        <taxon>Rhodoreae</taxon>
        <taxon>Rhododendron</taxon>
    </lineage>
</organism>
<dbReference type="GO" id="GO:0005509">
    <property type="term" value="F:calcium ion binding"/>
    <property type="evidence" value="ECO:0007669"/>
    <property type="project" value="InterPro"/>
</dbReference>
<keyword evidence="4" id="KW-1185">Reference proteome</keyword>
<evidence type="ECO:0000313" key="4">
    <source>
        <dbReference type="Proteomes" id="UP000626092"/>
    </source>
</evidence>